<dbReference type="EMBL" id="PHRB01000010">
    <property type="protein sequence ID" value="PJO65989.1"/>
    <property type="molecule type" value="Genomic_DNA"/>
</dbReference>
<evidence type="ECO:0000313" key="5">
    <source>
        <dbReference type="Proteomes" id="UP000231878"/>
    </source>
</evidence>
<protein>
    <submittedName>
        <fullName evidence="2">Type VI secretion system effector, Hcp1 family protein</fullName>
    </submittedName>
    <submittedName>
        <fullName evidence="3">Type VI secretion system tube protein Hcp</fullName>
    </submittedName>
</protein>
<evidence type="ECO:0000313" key="4">
    <source>
        <dbReference type="Proteomes" id="UP000030475"/>
    </source>
</evidence>
<dbReference type="Pfam" id="PF05638">
    <property type="entry name" value="T6SS_HCP"/>
    <property type="match status" value="1"/>
</dbReference>
<comment type="caution">
    <text evidence="2">The sequence shown here is derived from an EMBL/GenBank/DDBJ whole genome shotgun (WGS) entry which is preliminary data.</text>
</comment>
<dbReference type="PANTHER" id="PTHR36152:SF5">
    <property type="entry name" value="PROTEIN HCP1"/>
    <property type="match status" value="1"/>
</dbReference>
<dbReference type="RefSeq" id="WP_004188308.1">
    <property type="nucleotide sequence ID" value="NZ_AP028072.1"/>
</dbReference>
<dbReference type="SMR" id="A0A069B6T4"/>
<dbReference type="OrthoDB" id="5066999at2"/>
<dbReference type="NCBIfam" id="TIGR03344">
    <property type="entry name" value="VI_effect_Hcp1"/>
    <property type="match status" value="1"/>
</dbReference>
<dbReference type="Proteomes" id="UP000231878">
    <property type="component" value="Unassembled WGS sequence"/>
</dbReference>
<dbReference type="Proteomes" id="UP000030475">
    <property type="component" value="Unassembled WGS sequence"/>
</dbReference>
<reference evidence="2 4" key="1">
    <citation type="submission" date="2014-08" db="EMBL/GenBank/DDBJ databases">
        <authorList>
            <person name="Bunnell A."/>
            <person name="Chain P.S."/>
            <person name="Chertkov O."/>
            <person name="Currie B.J."/>
            <person name="Daligault H.E."/>
            <person name="Davenport K.W."/>
            <person name="Davis C."/>
            <person name="Gleasner C.D."/>
            <person name="Johnson S.L."/>
            <person name="Kaestli M."/>
            <person name="Koren S."/>
            <person name="Kunde Y.A."/>
            <person name="Mayo M."/>
            <person name="McMurry K.K."/>
            <person name="Price E.P."/>
            <person name="Reitenga K.G."/>
            <person name="Robison R."/>
            <person name="Rosovitz M.J."/>
            <person name="Sarovich D.S."/>
            <person name="Teshima H."/>
        </authorList>
    </citation>
    <scope>NUCLEOTIDE SEQUENCE [LARGE SCALE GENOMIC DNA]</scope>
    <source>
        <strain evidence="2 4">MSHR44</strain>
    </source>
</reference>
<dbReference type="AlphaFoldDB" id="A0A069B6T4"/>
<dbReference type="Gene3D" id="2.30.110.20">
    <property type="entry name" value="Hcp1-like"/>
    <property type="match status" value="1"/>
</dbReference>
<dbReference type="PANTHER" id="PTHR36152">
    <property type="entry name" value="CYTOPLASMIC PROTEIN-RELATED"/>
    <property type="match status" value="1"/>
</dbReference>
<dbReference type="OMA" id="NLMKYCL"/>
<evidence type="ECO:0000313" key="3">
    <source>
        <dbReference type="EMBL" id="PJO65989.1"/>
    </source>
</evidence>
<organism evidence="2 4">
    <name type="scientific">Burkholderia pseudomallei</name>
    <name type="common">Pseudomonas pseudomallei</name>
    <dbReference type="NCBI Taxonomy" id="28450"/>
    <lineage>
        <taxon>Bacteria</taxon>
        <taxon>Pseudomonadati</taxon>
        <taxon>Pseudomonadota</taxon>
        <taxon>Betaproteobacteria</taxon>
        <taxon>Burkholderiales</taxon>
        <taxon>Burkholderiaceae</taxon>
        <taxon>Burkholderia</taxon>
        <taxon>pseudomallei group</taxon>
    </lineage>
</organism>
<dbReference type="EMBL" id="JQIM01000009">
    <property type="protein sequence ID" value="KGX11371.1"/>
    <property type="molecule type" value="Genomic_DNA"/>
</dbReference>
<dbReference type="InterPro" id="IPR036624">
    <property type="entry name" value="Hcp1-lik_sf"/>
</dbReference>
<accession>A0A069B6T4</accession>
<name>A0A069B6T4_BURPE</name>
<feature type="compositionally biased region" description="Polar residues" evidence="1">
    <location>
        <begin position="142"/>
        <end position="153"/>
    </location>
</feature>
<dbReference type="InterPro" id="IPR008514">
    <property type="entry name" value="T6SS_Hcp"/>
</dbReference>
<dbReference type="GeneID" id="93062260"/>
<gene>
    <name evidence="3" type="ORF">CWD88_12765</name>
    <name evidence="2" type="ORF">Y036_4896</name>
</gene>
<evidence type="ECO:0000256" key="1">
    <source>
        <dbReference type="SAM" id="MobiDB-lite"/>
    </source>
</evidence>
<feature type="region of interest" description="Disordered" evidence="1">
    <location>
        <begin position="142"/>
        <end position="161"/>
    </location>
</feature>
<dbReference type="SUPFAM" id="SSF141452">
    <property type="entry name" value="Hcp1-like"/>
    <property type="match status" value="1"/>
</dbReference>
<dbReference type="KEGG" id="but:X994_4508"/>
<evidence type="ECO:0000313" key="2">
    <source>
        <dbReference type="EMBL" id="KGX11371.1"/>
    </source>
</evidence>
<dbReference type="InterPro" id="IPR053165">
    <property type="entry name" value="HSI-I_assembly_Hcp1"/>
</dbReference>
<sequence>MAQDIFLKIDGINGESLDDSHKDEIEVLNWNWEIQQESTMHTGSGGGAGKASVKDLTFEHAIDRASPNLMKYALTGKHVDQAVLVMRKAGGNPLEYLKLTMSDVIITRVRPSGSRDDTERSRETVSLSFAKVKQEYVVQNAQGGSGGAVTTSFDIKGNKEA</sequence>
<reference evidence="3 5" key="2">
    <citation type="submission" date="2017-11" db="EMBL/GenBank/DDBJ databases">
        <title>Molecular characterization of Burkholderia pseudomallei and closely related isolates from Vietnam.</title>
        <authorList>
            <person name="Ustinov D.V."/>
            <person name="Antonov A.S."/>
            <person name="Avdusheva E.F."/>
            <person name="Shpak I.M."/>
            <person name="Zakharova I.B."/>
            <person name="Thi L.A."/>
            <person name="Teteryatnikova N."/>
            <person name="Lopasteyskaya Y.A."/>
            <person name="Kuzyutina J.A."/>
            <person name="Ngo T.N."/>
            <person name="Victorov D.V."/>
        </authorList>
    </citation>
    <scope>NUCLEOTIDE SEQUENCE [LARGE SCALE GENOMIC DNA]</scope>
    <source>
        <strain evidence="3 5">V1512</strain>
    </source>
</reference>
<proteinExistence type="predicted"/>